<dbReference type="EMBL" id="CP011114">
    <property type="protein sequence ID" value="AKG34405.1"/>
    <property type="molecule type" value="Genomic_DNA"/>
</dbReference>
<evidence type="ECO:0000313" key="1">
    <source>
        <dbReference type="EMBL" id="AKG34405.1"/>
    </source>
</evidence>
<organism evidence="1 2">
    <name type="scientific">Paenibacillus durus ATCC 35681</name>
    <dbReference type="NCBI Taxonomy" id="1333534"/>
    <lineage>
        <taxon>Bacteria</taxon>
        <taxon>Bacillati</taxon>
        <taxon>Bacillota</taxon>
        <taxon>Bacilli</taxon>
        <taxon>Bacillales</taxon>
        <taxon>Paenibacillaceae</taxon>
        <taxon>Paenibacillus</taxon>
    </lineage>
</organism>
<dbReference type="AlphaFoldDB" id="A0A0F7CI95"/>
<sequence length="221" mass="25005">MYTYTLNNPINRIDPSGHDSYVFYEPKDWSGQAKSEEQRLTKLYGTPVHLIPISNTKEFKENWNQMGYDSDGNKIKIEGVSLLFHGHPTTIIINAETKQYVTTNPEGKTYESGTTALYIGSLNYKTLLELNVLTCNGGNINYTNNTAITFLENNNINKVTAWDGELGYTKKGSTYTPRLGGNQWSFFTKWMKGAIRLPVGEVTYTKNSKGYITVYYNSPES</sequence>
<name>A0A0F7CI95_PAEDU</name>
<gene>
    <name evidence="1" type="ORF">VK70_07310</name>
</gene>
<dbReference type="PATRIC" id="fig|1333534.5.peg.1601"/>
<dbReference type="RefSeq" id="WP_025693941.1">
    <property type="nucleotide sequence ID" value="NZ_ASQQ01000043.1"/>
</dbReference>
<accession>A0A0F7CI95</accession>
<evidence type="ECO:0000313" key="2">
    <source>
        <dbReference type="Proteomes" id="UP000034189"/>
    </source>
</evidence>
<dbReference type="Proteomes" id="UP000034189">
    <property type="component" value="Chromosome"/>
</dbReference>
<reference evidence="1 2" key="1">
    <citation type="submission" date="2015-03" db="EMBL/GenBank/DDBJ databases">
        <authorList>
            <person name="Abdul Halim M."/>
        </authorList>
    </citation>
    <scope>NUCLEOTIDE SEQUENCE [LARGE SCALE GENOMIC DNA]</scope>
    <source>
        <strain evidence="1 2">ATCC 35681</strain>
    </source>
</reference>
<protein>
    <submittedName>
        <fullName evidence="1">Uncharacterized protein</fullName>
    </submittedName>
</protein>
<dbReference type="HOGENOM" id="CLU_1249598_0_0_9"/>
<proteinExistence type="predicted"/>
<reference evidence="1 2" key="2">
    <citation type="journal article" date="2016" name="Genome Announc.">
        <title>Genome Sequence of a Gram-Positive Diazotroph, Paenibacillus durus Type Strain ATCC 35681.</title>
        <authorList>
            <person name="Halim M.A."/>
            <person name="Rahman A.Y."/>
            <person name="Sim K.S."/>
            <person name="Yam H.C."/>
            <person name="Rahim A.A."/>
            <person name="Ghazali A.H."/>
            <person name="Najimudin N."/>
        </authorList>
    </citation>
    <scope>NUCLEOTIDE SEQUENCE [LARGE SCALE GENOMIC DNA]</scope>
    <source>
        <strain evidence="1 2">ATCC 35681</strain>
    </source>
</reference>
<dbReference type="OrthoDB" id="2444319at2"/>